<gene>
    <name evidence="1" type="ORF">CYY_001603</name>
</gene>
<dbReference type="EMBL" id="AJWJ01000039">
    <property type="protein sequence ID" value="KAF2077094.1"/>
    <property type="molecule type" value="Genomic_DNA"/>
</dbReference>
<dbReference type="Pfam" id="PF04749">
    <property type="entry name" value="PLAC8"/>
    <property type="match status" value="1"/>
</dbReference>
<sequence>MSGWEYGLCDCTSDCRVCCISYLWPALQVMQQRATVDGRECEVTDCLITALCFPCAICMTRGAIRDKHGIEGSAFMDCLLTCYCTLCVIHQNTMQLKSKGEKPAGIFMS</sequence>
<dbReference type="InterPro" id="IPR006461">
    <property type="entry name" value="PLAC_motif_containing"/>
</dbReference>
<dbReference type="PANTHER" id="PTHR15907">
    <property type="entry name" value="DUF614 FAMILY PROTEIN-RELATED"/>
    <property type="match status" value="1"/>
</dbReference>
<evidence type="ECO:0000313" key="2">
    <source>
        <dbReference type="Proteomes" id="UP000695562"/>
    </source>
</evidence>
<dbReference type="AlphaFoldDB" id="A0A8J4Q312"/>
<organism evidence="1 2">
    <name type="scientific">Polysphondylium violaceum</name>
    <dbReference type="NCBI Taxonomy" id="133409"/>
    <lineage>
        <taxon>Eukaryota</taxon>
        <taxon>Amoebozoa</taxon>
        <taxon>Evosea</taxon>
        <taxon>Eumycetozoa</taxon>
        <taxon>Dictyostelia</taxon>
        <taxon>Dictyosteliales</taxon>
        <taxon>Dictyosteliaceae</taxon>
        <taxon>Polysphondylium</taxon>
    </lineage>
</organism>
<evidence type="ECO:0000313" key="1">
    <source>
        <dbReference type="EMBL" id="KAF2077094.1"/>
    </source>
</evidence>
<reference evidence="1" key="1">
    <citation type="submission" date="2020-01" db="EMBL/GenBank/DDBJ databases">
        <title>Development of genomics and gene disruption for Polysphondylium violaceum indicates a role for the polyketide synthase stlB in stalk morphogenesis.</title>
        <authorList>
            <person name="Narita B."/>
            <person name="Kawabe Y."/>
            <person name="Kin K."/>
            <person name="Saito T."/>
            <person name="Gibbs R."/>
            <person name="Kuspa A."/>
            <person name="Muzny D."/>
            <person name="Queller D."/>
            <person name="Richards S."/>
            <person name="Strassman J."/>
            <person name="Sucgang R."/>
            <person name="Worley K."/>
            <person name="Schaap P."/>
        </authorList>
    </citation>
    <scope>NUCLEOTIDE SEQUENCE</scope>
    <source>
        <strain evidence="1">QSvi11</strain>
    </source>
</reference>
<dbReference type="NCBIfam" id="TIGR01571">
    <property type="entry name" value="A_thal_Cys_rich"/>
    <property type="match status" value="1"/>
</dbReference>
<proteinExistence type="predicted"/>
<dbReference type="Proteomes" id="UP000695562">
    <property type="component" value="Unassembled WGS sequence"/>
</dbReference>
<accession>A0A8J4Q312</accession>
<dbReference type="OrthoDB" id="1045822at2759"/>
<keyword evidence="2" id="KW-1185">Reference proteome</keyword>
<comment type="caution">
    <text evidence="1">The sequence shown here is derived from an EMBL/GenBank/DDBJ whole genome shotgun (WGS) entry which is preliminary data.</text>
</comment>
<evidence type="ECO:0008006" key="3">
    <source>
        <dbReference type="Google" id="ProtNLM"/>
    </source>
</evidence>
<protein>
    <recommendedName>
        <fullName evidence="3">PLAC8 family protein</fullName>
    </recommendedName>
</protein>
<name>A0A8J4Q312_9MYCE</name>